<dbReference type="Proteomes" id="UP001152797">
    <property type="component" value="Unassembled WGS sequence"/>
</dbReference>
<keyword evidence="2" id="KW-1133">Transmembrane helix</keyword>
<accession>A0A9P1BM88</accession>
<protein>
    <submittedName>
        <fullName evidence="3">Uncharacterized protein</fullName>
    </submittedName>
</protein>
<keyword evidence="2" id="KW-0472">Membrane</keyword>
<feature type="transmembrane region" description="Helical" evidence="2">
    <location>
        <begin position="96"/>
        <end position="118"/>
    </location>
</feature>
<feature type="compositionally biased region" description="Basic and acidic residues" evidence="1">
    <location>
        <begin position="142"/>
        <end position="164"/>
    </location>
</feature>
<dbReference type="EMBL" id="CAMXCT030000233">
    <property type="protein sequence ID" value="CAL4763241.1"/>
    <property type="molecule type" value="Genomic_DNA"/>
</dbReference>
<dbReference type="AlphaFoldDB" id="A0A9P1BM88"/>
<reference evidence="4 5" key="2">
    <citation type="submission" date="2024-05" db="EMBL/GenBank/DDBJ databases">
        <authorList>
            <person name="Chen Y."/>
            <person name="Shah S."/>
            <person name="Dougan E. K."/>
            <person name="Thang M."/>
            <person name="Chan C."/>
        </authorList>
    </citation>
    <scope>NUCLEOTIDE SEQUENCE [LARGE SCALE GENOMIC DNA]</scope>
</reference>
<proteinExistence type="predicted"/>
<evidence type="ECO:0000256" key="1">
    <source>
        <dbReference type="SAM" id="MobiDB-lite"/>
    </source>
</evidence>
<keyword evidence="2" id="KW-0812">Transmembrane</keyword>
<evidence type="ECO:0000313" key="5">
    <source>
        <dbReference type="Proteomes" id="UP001152797"/>
    </source>
</evidence>
<evidence type="ECO:0000313" key="4">
    <source>
        <dbReference type="EMBL" id="CAL4763241.1"/>
    </source>
</evidence>
<keyword evidence="5" id="KW-1185">Reference proteome</keyword>
<feature type="region of interest" description="Disordered" evidence="1">
    <location>
        <begin position="125"/>
        <end position="164"/>
    </location>
</feature>
<dbReference type="EMBL" id="CAMXCT020000233">
    <property type="protein sequence ID" value="CAL1129304.1"/>
    <property type="molecule type" value="Genomic_DNA"/>
</dbReference>
<reference evidence="3" key="1">
    <citation type="submission" date="2022-10" db="EMBL/GenBank/DDBJ databases">
        <authorList>
            <person name="Chen Y."/>
            <person name="Dougan E. K."/>
            <person name="Chan C."/>
            <person name="Rhodes N."/>
            <person name="Thang M."/>
        </authorList>
    </citation>
    <scope>NUCLEOTIDE SEQUENCE</scope>
</reference>
<gene>
    <name evidence="3" type="ORF">C1SCF055_LOCUS4198</name>
</gene>
<name>A0A9P1BM88_9DINO</name>
<dbReference type="OrthoDB" id="10567691at2759"/>
<sequence>MARAKAAVKALPLALLGLLLWSCCNLVAFTAFRLPMANPRGAVVRRAFPRANPGGAAEKLRLAKVEQEETALAKQKQEEEDVEGTLEEKVQAGGILTTYALFFIIPLTLFTVVLLGIWTPGTEIDRGIPADSPNRSMGAISRYDEQMDQLRKQQDEKEAQEKEY</sequence>
<dbReference type="EMBL" id="CAMXCT010000233">
    <property type="protein sequence ID" value="CAI3975929.1"/>
    <property type="molecule type" value="Genomic_DNA"/>
</dbReference>
<evidence type="ECO:0000313" key="3">
    <source>
        <dbReference type="EMBL" id="CAI3975929.1"/>
    </source>
</evidence>
<comment type="caution">
    <text evidence="3">The sequence shown here is derived from an EMBL/GenBank/DDBJ whole genome shotgun (WGS) entry which is preliminary data.</text>
</comment>
<organism evidence="3">
    <name type="scientific">Cladocopium goreaui</name>
    <dbReference type="NCBI Taxonomy" id="2562237"/>
    <lineage>
        <taxon>Eukaryota</taxon>
        <taxon>Sar</taxon>
        <taxon>Alveolata</taxon>
        <taxon>Dinophyceae</taxon>
        <taxon>Suessiales</taxon>
        <taxon>Symbiodiniaceae</taxon>
        <taxon>Cladocopium</taxon>
    </lineage>
</organism>
<evidence type="ECO:0000256" key="2">
    <source>
        <dbReference type="SAM" id="Phobius"/>
    </source>
</evidence>